<evidence type="ECO:0000256" key="4">
    <source>
        <dbReference type="RuleBase" id="RU367022"/>
    </source>
</evidence>
<dbReference type="Proteomes" id="UP000694044">
    <property type="component" value="Unassembled WGS sequence"/>
</dbReference>
<dbReference type="PANTHER" id="PTHR12483:SF115">
    <property type="entry name" value="COPPER TRANSPORT PROTEIN"/>
    <property type="match status" value="1"/>
</dbReference>
<dbReference type="AlphaFoldDB" id="A0A8T1VT62"/>
<dbReference type="EMBL" id="JAGDFM010000156">
    <property type="protein sequence ID" value="KAG7384116.1"/>
    <property type="molecule type" value="Genomic_DNA"/>
</dbReference>
<keyword evidence="4" id="KW-0186">Copper</keyword>
<evidence type="ECO:0000313" key="5">
    <source>
        <dbReference type="EMBL" id="KAG7384116.1"/>
    </source>
</evidence>
<organism evidence="5 6">
    <name type="scientific">Phytophthora pseudosyringae</name>
    <dbReference type="NCBI Taxonomy" id="221518"/>
    <lineage>
        <taxon>Eukaryota</taxon>
        <taxon>Sar</taxon>
        <taxon>Stramenopiles</taxon>
        <taxon>Oomycota</taxon>
        <taxon>Peronosporomycetes</taxon>
        <taxon>Peronosporales</taxon>
        <taxon>Peronosporaceae</taxon>
        <taxon>Phytophthora</taxon>
    </lineage>
</organism>
<proteinExistence type="inferred from homology"/>
<comment type="subcellular location">
    <subcellularLocation>
        <location evidence="4">Membrane</location>
        <topology evidence="4">Multi-pass membrane protein</topology>
    </subcellularLocation>
</comment>
<dbReference type="Pfam" id="PF04145">
    <property type="entry name" value="Ctr"/>
    <property type="match status" value="1"/>
</dbReference>
<comment type="similarity">
    <text evidence="4">Belongs to the copper transporter (Ctr) (TC 1.A.56) family. SLC31A subfamily.</text>
</comment>
<dbReference type="InterPro" id="IPR007274">
    <property type="entry name" value="Cop_transporter"/>
</dbReference>
<dbReference type="GO" id="GO:0016020">
    <property type="term" value="C:membrane"/>
    <property type="evidence" value="ECO:0007669"/>
    <property type="project" value="UniProtKB-SubCell"/>
</dbReference>
<gene>
    <name evidence="5" type="ORF">PHYPSEUDO_002971</name>
</gene>
<keyword evidence="4" id="KW-0813">Transport</keyword>
<keyword evidence="4" id="KW-0187">Copper transport</keyword>
<accession>A0A8T1VT62</accession>
<keyword evidence="3 4" id="KW-0472">Membrane</keyword>
<dbReference type="PANTHER" id="PTHR12483">
    <property type="entry name" value="SOLUTE CARRIER FAMILY 31 COPPER TRANSPORTERS"/>
    <property type="match status" value="1"/>
</dbReference>
<keyword evidence="1 4" id="KW-0812">Transmembrane</keyword>
<reference evidence="5" key="1">
    <citation type="submission" date="2021-02" db="EMBL/GenBank/DDBJ databases">
        <authorList>
            <person name="Palmer J.M."/>
        </authorList>
    </citation>
    <scope>NUCLEOTIDE SEQUENCE</scope>
    <source>
        <strain evidence="5">SCRP734</strain>
    </source>
</reference>
<dbReference type="OrthoDB" id="161814at2759"/>
<feature type="transmembrane region" description="Helical" evidence="4">
    <location>
        <begin position="46"/>
        <end position="65"/>
    </location>
</feature>
<sequence>MQHGGFCMGPGSLMGTAGFKWAGRDPMDDCSMLWLESWGLTSASRAALACLAVFLLAALCQYLTTANGCQLQQSKAFAKRRLSVAMAQRGVSPFGGGESTFYDPELGSGTGCGKTCKHAQAAEESAVHPERPELLQTLDAKAATLSTAERARPVSASLPARATPPPSVKVGNWTHLGDALMRGVRILLAYLLMLVVMTYDLTLITSIVVGFMTGFVMFGKDTAKVPVSADPCCS</sequence>
<evidence type="ECO:0000313" key="6">
    <source>
        <dbReference type="Proteomes" id="UP000694044"/>
    </source>
</evidence>
<evidence type="ECO:0000256" key="1">
    <source>
        <dbReference type="ARBA" id="ARBA00022692"/>
    </source>
</evidence>
<dbReference type="GO" id="GO:0005375">
    <property type="term" value="F:copper ion transmembrane transporter activity"/>
    <property type="evidence" value="ECO:0007669"/>
    <property type="project" value="UniProtKB-UniRule"/>
</dbReference>
<evidence type="ECO:0000256" key="2">
    <source>
        <dbReference type="ARBA" id="ARBA00022989"/>
    </source>
</evidence>
<keyword evidence="6" id="KW-1185">Reference proteome</keyword>
<comment type="caution">
    <text evidence="5">The sequence shown here is derived from an EMBL/GenBank/DDBJ whole genome shotgun (WGS) entry which is preliminary data.</text>
</comment>
<keyword evidence="2 4" id="KW-1133">Transmembrane helix</keyword>
<keyword evidence="4" id="KW-0406">Ion transport</keyword>
<name>A0A8T1VT62_9STRA</name>
<feature type="transmembrane region" description="Helical" evidence="4">
    <location>
        <begin position="187"/>
        <end position="218"/>
    </location>
</feature>
<evidence type="ECO:0000256" key="3">
    <source>
        <dbReference type="ARBA" id="ARBA00023136"/>
    </source>
</evidence>
<protein>
    <recommendedName>
        <fullName evidence="4">Copper transport protein</fullName>
    </recommendedName>
</protein>